<reference evidence="1" key="1">
    <citation type="submission" date="2022-07" db="EMBL/GenBank/DDBJ databases">
        <title>Enhanced cultured diversity of the mouse gut microbiota enables custom-made synthetic communities.</title>
        <authorList>
            <person name="Afrizal A."/>
        </authorList>
    </citation>
    <scope>NUCLEOTIDE SEQUENCE</scope>
    <source>
        <strain evidence="1">DSM 28593</strain>
    </source>
</reference>
<dbReference type="AlphaFoldDB" id="A0AAE3HE22"/>
<proteinExistence type="predicted"/>
<dbReference type="EMBL" id="JANKAS010000005">
    <property type="protein sequence ID" value="MCR1898752.1"/>
    <property type="molecule type" value="Genomic_DNA"/>
</dbReference>
<name>A0AAE3HE22_9FIRM</name>
<protein>
    <submittedName>
        <fullName evidence="1">Uncharacterized protein</fullName>
    </submittedName>
</protein>
<organism evidence="1 2">
    <name type="scientific">Irregularibacter muris</name>
    <dbReference type="NCBI Taxonomy" id="1796619"/>
    <lineage>
        <taxon>Bacteria</taxon>
        <taxon>Bacillati</taxon>
        <taxon>Bacillota</taxon>
        <taxon>Clostridia</taxon>
        <taxon>Eubacteriales</taxon>
        <taxon>Eubacteriaceae</taxon>
        <taxon>Irregularibacter</taxon>
    </lineage>
</organism>
<sequence>MIIIRGKIVLLAMLILILSIALVSFQYGQTSTVRTMSTFFSPPEQPLPPNIDELLKKDYGNSKYFDTHEDIKISLEKIIKEKYFIEYSWVNGEESYFGIGLLIENVNKKKLKKEDFNSLWIKDNLGNTYTPLPYQTINDFPQDRPLGWKQLFYGKFSPMDPQAETMDIYFKYKEHQFKIPGIPL</sequence>
<comment type="caution">
    <text evidence="1">The sequence shown here is derived from an EMBL/GenBank/DDBJ whole genome shotgun (WGS) entry which is preliminary data.</text>
</comment>
<dbReference type="Proteomes" id="UP001205748">
    <property type="component" value="Unassembled WGS sequence"/>
</dbReference>
<evidence type="ECO:0000313" key="1">
    <source>
        <dbReference type="EMBL" id="MCR1898752.1"/>
    </source>
</evidence>
<keyword evidence="2" id="KW-1185">Reference proteome</keyword>
<gene>
    <name evidence="1" type="ORF">NSA47_07065</name>
</gene>
<accession>A0AAE3HE22</accession>
<evidence type="ECO:0000313" key="2">
    <source>
        <dbReference type="Proteomes" id="UP001205748"/>
    </source>
</evidence>